<dbReference type="EMBL" id="CAJPEX010000172">
    <property type="protein sequence ID" value="CAG0913940.1"/>
    <property type="molecule type" value="Genomic_DNA"/>
</dbReference>
<organism evidence="1">
    <name type="scientific">Notodromas monacha</name>
    <dbReference type="NCBI Taxonomy" id="399045"/>
    <lineage>
        <taxon>Eukaryota</taxon>
        <taxon>Metazoa</taxon>
        <taxon>Ecdysozoa</taxon>
        <taxon>Arthropoda</taxon>
        <taxon>Crustacea</taxon>
        <taxon>Oligostraca</taxon>
        <taxon>Ostracoda</taxon>
        <taxon>Podocopa</taxon>
        <taxon>Podocopida</taxon>
        <taxon>Cypridocopina</taxon>
        <taxon>Cypridoidea</taxon>
        <taxon>Cyprididae</taxon>
        <taxon>Notodromas</taxon>
    </lineage>
</organism>
<dbReference type="EMBL" id="OA882209">
    <property type="protein sequence ID" value="CAD7273788.1"/>
    <property type="molecule type" value="Genomic_DNA"/>
</dbReference>
<evidence type="ECO:0000313" key="2">
    <source>
        <dbReference type="Proteomes" id="UP000678499"/>
    </source>
</evidence>
<accession>A0A7R9GAF7</accession>
<keyword evidence="2" id="KW-1185">Reference proteome</keyword>
<proteinExistence type="predicted"/>
<name>A0A7R9GAF7_9CRUS</name>
<protein>
    <submittedName>
        <fullName evidence="1">Uncharacterized protein</fullName>
    </submittedName>
</protein>
<dbReference type="Gene3D" id="3.40.50.300">
    <property type="entry name" value="P-loop containing nucleotide triphosphate hydrolases"/>
    <property type="match status" value="1"/>
</dbReference>
<dbReference type="OrthoDB" id="10067878at2759"/>
<evidence type="ECO:0000313" key="1">
    <source>
        <dbReference type="EMBL" id="CAD7273788.1"/>
    </source>
</evidence>
<dbReference type="AlphaFoldDB" id="A0A7R9GAF7"/>
<dbReference type="Proteomes" id="UP000678499">
    <property type="component" value="Unassembled WGS sequence"/>
</dbReference>
<dbReference type="InterPro" id="IPR027417">
    <property type="entry name" value="P-loop_NTPase"/>
</dbReference>
<sequence length="78" mass="8829">MDTVLVIMDSACEKALFDHRKENLGASRMRQRLNGRIKPQDNIKLIRCVGQVKMISSANRPDTVDPALLRPGQLDRNI</sequence>
<reference evidence="1" key="1">
    <citation type="submission" date="2020-11" db="EMBL/GenBank/DDBJ databases">
        <authorList>
            <person name="Tran Van P."/>
        </authorList>
    </citation>
    <scope>NUCLEOTIDE SEQUENCE</scope>
</reference>
<gene>
    <name evidence="1" type="ORF">NMOB1V02_LOCUS1658</name>
</gene>